<sequence>MDWLIYTDNRTGYSYPKNVIVRYITLEEIRERIEKSIGFSISLHRAYKLCDFRPIYGDIFQDDIKEYQYWGHCDCDLIFGDIKKFVFPLLEQKYHKLFF</sequence>
<accession>A0A0B4FMR5</accession>
<protein>
    <submittedName>
        <fullName evidence="1">Uncharacterized protein</fullName>
    </submittedName>
</protein>
<name>A0A0B4FMR5_9FUSO</name>
<reference evidence="1 2" key="1">
    <citation type="submission" date="2013-08" db="EMBL/GenBank/DDBJ databases">
        <title>An opportunistic ruminal bacterium that causes liver abscesses in cattle.</title>
        <authorList>
            <person name="Benahmed F.H."/>
            <person name="Rasmussen M."/>
            <person name="Harbottle H."/>
            <person name="Soppet D."/>
            <person name="Nagaraja T.G."/>
            <person name="Davidson M."/>
        </authorList>
    </citation>
    <scope>NUCLEOTIDE SEQUENCE [LARGE SCALE GENOMIC DNA]</scope>
    <source>
        <strain evidence="1 2">B35</strain>
    </source>
</reference>
<evidence type="ECO:0000313" key="1">
    <source>
        <dbReference type="EMBL" id="KID48602.1"/>
    </source>
</evidence>
<dbReference type="EMBL" id="AUZI01000023">
    <property type="protein sequence ID" value="KID48602.1"/>
    <property type="molecule type" value="Genomic_DNA"/>
</dbReference>
<gene>
    <name evidence="1" type="ORF">C095_10020</name>
</gene>
<dbReference type="AlphaFoldDB" id="A0A0B4FMR5"/>
<comment type="caution">
    <text evidence="1">The sequence shown here is derived from an EMBL/GenBank/DDBJ whole genome shotgun (WGS) entry which is preliminary data.</text>
</comment>
<dbReference type="Proteomes" id="UP000031184">
    <property type="component" value="Unassembled WGS sequence"/>
</dbReference>
<evidence type="ECO:0000313" key="2">
    <source>
        <dbReference type="Proteomes" id="UP000031184"/>
    </source>
</evidence>
<proteinExistence type="predicted"/>
<dbReference type="Pfam" id="PF20330">
    <property type="entry name" value="DUF6625"/>
    <property type="match status" value="1"/>
</dbReference>
<dbReference type="PATRIC" id="fig|1226633.4.peg.2030"/>
<dbReference type="InterPro" id="IPR046733">
    <property type="entry name" value="DUF6625"/>
</dbReference>
<organism evidence="1 2">
    <name type="scientific">Fusobacterium necrophorum subsp. funduliforme B35</name>
    <dbReference type="NCBI Taxonomy" id="1226633"/>
    <lineage>
        <taxon>Bacteria</taxon>
        <taxon>Fusobacteriati</taxon>
        <taxon>Fusobacteriota</taxon>
        <taxon>Fusobacteriia</taxon>
        <taxon>Fusobacteriales</taxon>
        <taxon>Fusobacteriaceae</taxon>
        <taxon>Fusobacterium</taxon>
    </lineage>
</organism>